<evidence type="ECO:0000313" key="4">
    <source>
        <dbReference type="Proteomes" id="UP000015241"/>
    </source>
</evidence>
<keyword evidence="1" id="KW-0812">Transmembrane</keyword>
<dbReference type="InParanoid" id="S8DZP9"/>
<keyword evidence="1" id="KW-1133">Transmembrane helix</keyword>
<evidence type="ECO:0000256" key="2">
    <source>
        <dbReference type="SAM" id="SignalP"/>
    </source>
</evidence>
<evidence type="ECO:0000313" key="3">
    <source>
        <dbReference type="EMBL" id="EPS98017.1"/>
    </source>
</evidence>
<feature type="signal peptide" evidence="2">
    <location>
        <begin position="1"/>
        <end position="25"/>
    </location>
</feature>
<reference evidence="3 4" key="1">
    <citation type="journal article" date="2012" name="Science">
        <title>The Paleozoic origin of enzymatic lignin decomposition reconstructed from 31 fungal genomes.</title>
        <authorList>
            <person name="Floudas D."/>
            <person name="Binder M."/>
            <person name="Riley R."/>
            <person name="Barry K."/>
            <person name="Blanchette R.A."/>
            <person name="Henrissat B."/>
            <person name="Martinez A.T."/>
            <person name="Otillar R."/>
            <person name="Spatafora J.W."/>
            <person name="Yadav J.S."/>
            <person name="Aerts A."/>
            <person name="Benoit I."/>
            <person name="Boyd A."/>
            <person name="Carlson A."/>
            <person name="Copeland A."/>
            <person name="Coutinho P.M."/>
            <person name="de Vries R.P."/>
            <person name="Ferreira P."/>
            <person name="Findley K."/>
            <person name="Foster B."/>
            <person name="Gaskell J."/>
            <person name="Glotzer D."/>
            <person name="Gorecki P."/>
            <person name="Heitman J."/>
            <person name="Hesse C."/>
            <person name="Hori C."/>
            <person name="Igarashi K."/>
            <person name="Jurgens J.A."/>
            <person name="Kallen N."/>
            <person name="Kersten P."/>
            <person name="Kohler A."/>
            <person name="Kuees U."/>
            <person name="Kumar T.K.A."/>
            <person name="Kuo A."/>
            <person name="LaButti K."/>
            <person name="Larrondo L.F."/>
            <person name="Lindquist E."/>
            <person name="Ling A."/>
            <person name="Lombard V."/>
            <person name="Lucas S."/>
            <person name="Lundell T."/>
            <person name="Martin R."/>
            <person name="McLaughlin D.J."/>
            <person name="Morgenstern I."/>
            <person name="Morin E."/>
            <person name="Murat C."/>
            <person name="Nagy L.G."/>
            <person name="Nolan M."/>
            <person name="Ohm R.A."/>
            <person name="Patyshakuliyeva A."/>
            <person name="Rokas A."/>
            <person name="Ruiz-Duenas F.J."/>
            <person name="Sabat G."/>
            <person name="Salamov A."/>
            <person name="Samejima M."/>
            <person name="Schmutz J."/>
            <person name="Slot J.C."/>
            <person name="St John F."/>
            <person name="Stenlid J."/>
            <person name="Sun H."/>
            <person name="Sun S."/>
            <person name="Syed K."/>
            <person name="Tsang A."/>
            <person name="Wiebenga A."/>
            <person name="Young D."/>
            <person name="Pisabarro A."/>
            <person name="Eastwood D.C."/>
            <person name="Martin F."/>
            <person name="Cullen D."/>
            <person name="Grigoriev I.V."/>
            <person name="Hibbett D.S."/>
        </authorList>
    </citation>
    <scope>NUCLEOTIDE SEQUENCE</scope>
    <source>
        <strain evidence="4">FP-58527</strain>
    </source>
</reference>
<dbReference type="Proteomes" id="UP000015241">
    <property type="component" value="Unassembled WGS sequence"/>
</dbReference>
<name>S8DZP9_FOMSC</name>
<dbReference type="AlphaFoldDB" id="S8DZP9"/>
<feature type="transmembrane region" description="Helical" evidence="1">
    <location>
        <begin position="177"/>
        <end position="195"/>
    </location>
</feature>
<dbReference type="HOGENOM" id="CLU_037967_0_0_1"/>
<accession>S8DZP9</accession>
<dbReference type="EMBL" id="KE504170">
    <property type="protein sequence ID" value="EPS98017.1"/>
    <property type="molecule type" value="Genomic_DNA"/>
</dbReference>
<keyword evidence="4" id="KW-1185">Reference proteome</keyword>
<proteinExistence type="predicted"/>
<keyword evidence="2" id="KW-0732">Signal</keyword>
<feature type="chain" id="PRO_5004550237" evidence="2">
    <location>
        <begin position="26"/>
        <end position="430"/>
    </location>
</feature>
<gene>
    <name evidence="3" type="ORF">FOMPIDRAFT_1061599</name>
</gene>
<keyword evidence="1" id="KW-0472">Membrane</keyword>
<dbReference type="OrthoDB" id="2794471at2759"/>
<evidence type="ECO:0000256" key="1">
    <source>
        <dbReference type="SAM" id="Phobius"/>
    </source>
</evidence>
<organism evidence="3 4">
    <name type="scientific">Fomitopsis schrenkii</name>
    <name type="common">Brown rot fungus</name>
    <dbReference type="NCBI Taxonomy" id="2126942"/>
    <lineage>
        <taxon>Eukaryota</taxon>
        <taxon>Fungi</taxon>
        <taxon>Dikarya</taxon>
        <taxon>Basidiomycota</taxon>
        <taxon>Agaricomycotina</taxon>
        <taxon>Agaricomycetes</taxon>
        <taxon>Polyporales</taxon>
        <taxon>Fomitopsis</taxon>
    </lineage>
</organism>
<sequence>MVFTPALKAALTGLLAILPSPYLYCKSGGWGLDTACPRLVNTVDSFTQSTVTAGHRLVPRWYGDPPDPIAQQILQFAEDARKWSMTTDLIVAPTNAFELAQWTTDLIVRPPGDMVVWIPPSEFLAGLRSLVPPTPAVVDSDTELIEPSVSVPGTAVTGTVFGRIADNGYFNPRHMVMAFYALVIGFIAVTIIHLAPAVRIAWNKMVVDYTPAVLAVLGRVGRIIFGSLLRVSSPTLDDVQRIFGGAEVTVPNRRERRSLKFAAPRIIRDHALMASPRLAVACDLANWTPAPQRTLRSLLVVFQDGPYPTPLALERSETRPRTFSAMTFMEAKPARTSGPLTMALLVEEEYPGSKRTLAGAKSRLRRQAPGMELFGLWKRRVRRHQELRALRDEMGVDNALRHAQEGHAILRGNLRSMMGIGEQLPSQHGH</sequence>
<protein>
    <submittedName>
        <fullName evidence="3">Uncharacterized protein</fullName>
    </submittedName>
</protein>